<dbReference type="Pfam" id="PF01512">
    <property type="entry name" value="Complex1_51K"/>
    <property type="match status" value="1"/>
</dbReference>
<dbReference type="SUPFAM" id="SSF142019">
    <property type="entry name" value="Nqo1 FMN-binding domain-like"/>
    <property type="match status" value="1"/>
</dbReference>
<dbReference type="Pfam" id="PF10589">
    <property type="entry name" value="NADH_4Fe-4S"/>
    <property type="match status" value="1"/>
</dbReference>
<evidence type="ECO:0000256" key="2">
    <source>
        <dbReference type="ARBA" id="ARBA00022485"/>
    </source>
</evidence>
<dbReference type="RefSeq" id="WP_201328392.1">
    <property type="nucleotide sequence ID" value="NZ_AP017470.1"/>
</dbReference>
<gene>
    <name evidence="7" type="ORF">TTHT_0462</name>
</gene>
<dbReference type="InterPro" id="IPR037207">
    <property type="entry name" value="Nuop51_4Fe4S-bd_sf"/>
</dbReference>
<dbReference type="SUPFAM" id="SSF142984">
    <property type="entry name" value="Nqo1 middle domain-like"/>
    <property type="match status" value="1"/>
</dbReference>
<evidence type="ECO:0000313" key="7">
    <source>
        <dbReference type="EMBL" id="BBB32053.1"/>
    </source>
</evidence>
<evidence type="ECO:0000256" key="4">
    <source>
        <dbReference type="ARBA" id="ARBA00023004"/>
    </source>
</evidence>
<dbReference type="PANTHER" id="PTHR43578:SF3">
    <property type="entry name" value="NADH-QUINONE OXIDOREDUCTASE SUBUNIT F"/>
    <property type="match status" value="1"/>
</dbReference>
<dbReference type="PROSITE" id="PS00645">
    <property type="entry name" value="COMPLEX1_51K_2"/>
    <property type="match status" value="1"/>
</dbReference>
<evidence type="ECO:0000259" key="6">
    <source>
        <dbReference type="SMART" id="SM00928"/>
    </source>
</evidence>
<dbReference type="FunFam" id="3.40.50.11540:FF:000001">
    <property type="entry name" value="NADH dehydrogenase [ubiquinone] flavoprotein 1, mitochondrial"/>
    <property type="match status" value="1"/>
</dbReference>
<keyword evidence="8" id="KW-1185">Reference proteome</keyword>
<dbReference type="SMART" id="SM00928">
    <property type="entry name" value="NADH_4Fe-4S"/>
    <property type="match status" value="1"/>
</dbReference>
<evidence type="ECO:0000256" key="5">
    <source>
        <dbReference type="ARBA" id="ARBA00023014"/>
    </source>
</evidence>
<dbReference type="Gene3D" id="3.40.50.11540">
    <property type="entry name" value="NADH-ubiquinone oxidoreductase 51kDa subunit"/>
    <property type="match status" value="1"/>
</dbReference>
<dbReference type="Gene3D" id="1.20.1440.230">
    <property type="entry name" value="NADH-ubiquinone oxidoreductase 51kDa subunit, iron-sulphur binding domain"/>
    <property type="match status" value="1"/>
</dbReference>
<dbReference type="InterPro" id="IPR001949">
    <property type="entry name" value="NADH-UbQ_OxRdtase_51kDa_CS"/>
</dbReference>
<dbReference type="Proteomes" id="UP000595564">
    <property type="component" value="Chromosome"/>
</dbReference>
<reference evidence="7 8" key="1">
    <citation type="journal article" date="2012" name="Extremophiles">
        <title>Thermotomaculum hydrothermale gen. nov., sp. nov., a novel heterotrophic thermophile within the phylum Acidobacteria from a deep-sea hydrothermal vent chimney in the Southern Okinawa Trough.</title>
        <authorList>
            <person name="Izumi H."/>
            <person name="Nunoura T."/>
            <person name="Miyazaki M."/>
            <person name="Mino S."/>
            <person name="Toki T."/>
            <person name="Takai K."/>
            <person name="Sako Y."/>
            <person name="Sawabe T."/>
            <person name="Nakagawa S."/>
        </authorList>
    </citation>
    <scope>NUCLEOTIDE SEQUENCE [LARGE SCALE GENOMIC DNA]</scope>
    <source>
        <strain evidence="7 8">AC55</strain>
    </source>
</reference>
<dbReference type="EMBL" id="AP017470">
    <property type="protein sequence ID" value="BBB32053.1"/>
    <property type="molecule type" value="Genomic_DNA"/>
</dbReference>
<name>A0A7R6PYN7_9BACT</name>
<dbReference type="InterPro" id="IPR037225">
    <property type="entry name" value="Nuo51_FMN-bd_sf"/>
</dbReference>
<dbReference type="KEGG" id="thyd:TTHT_0462"/>
<dbReference type="GO" id="GO:0010181">
    <property type="term" value="F:FMN binding"/>
    <property type="evidence" value="ECO:0007669"/>
    <property type="project" value="InterPro"/>
</dbReference>
<dbReference type="SUPFAM" id="SSF140490">
    <property type="entry name" value="Nqo1C-terminal domain-like"/>
    <property type="match status" value="1"/>
</dbReference>
<evidence type="ECO:0000256" key="3">
    <source>
        <dbReference type="ARBA" id="ARBA00022723"/>
    </source>
</evidence>
<dbReference type="InterPro" id="IPR019575">
    <property type="entry name" value="Nuop51_4Fe4S-bd"/>
</dbReference>
<organism evidence="7 8">
    <name type="scientific">Thermotomaculum hydrothermale</name>
    <dbReference type="NCBI Taxonomy" id="981385"/>
    <lineage>
        <taxon>Bacteria</taxon>
        <taxon>Pseudomonadati</taxon>
        <taxon>Acidobacteriota</taxon>
        <taxon>Holophagae</taxon>
        <taxon>Thermotomaculales</taxon>
        <taxon>Thermotomaculaceae</taxon>
        <taxon>Thermotomaculum</taxon>
    </lineage>
</organism>
<dbReference type="Gene3D" id="3.10.20.600">
    <property type="match status" value="1"/>
</dbReference>
<accession>A0A7R6PYN7</accession>
<dbReference type="GO" id="GO:0051539">
    <property type="term" value="F:4 iron, 4 sulfur cluster binding"/>
    <property type="evidence" value="ECO:0007669"/>
    <property type="project" value="UniProtKB-KW"/>
</dbReference>
<evidence type="ECO:0000313" key="8">
    <source>
        <dbReference type="Proteomes" id="UP000595564"/>
    </source>
</evidence>
<dbReference type="PANTHER" id="PTHR43578">
    <property type="entry name" value="NADH-QUINONE OXIDOREDUCTASE SUBUNIT F"/>
    <property type="match status" value="1"/>
</dbReference>
<feature type="domain" description="NADH-ubiquinone oxidoreductase 51kDa subunit iron-sulphur binding" evidence="6">
    <location>
        <begin position="304"/>
        <end position="349"/>
    </location>
</feature>
<comment type="similarity">
    <text evidence="1">Belongs to the complex I 51 kDa subunit family.</text>
</comment>
<evidence type="ECO:0000256" key="1">
    <source>
        <dbReference type="ARBA" id="ARBA00007523"/>
    </source>
</evidence>
<proteinExistence type="inferred from homology"/>
<keyword evidence="3" id="KW-0479">Metal-binding</keyword>
<dbReference type="AlphaFoldDB" id="A0A7R6PYN7"/>
<dbReference type="GO" id="GO:0008137">
    <property type="term" value="F:NADH dehydrogenase (ubiquinone) activity"/>
    <property type="evidence" value="ECO:0007669"/>
    <property type="project" value="InterPro"/>
</dbReference>
<sequence length="389" mass="43125">MKQIKKKILFGEYVSGVGLKKALSKKPDEVVEEVKKSGLRGRGGAGFPTGLKWEFALKEKGDEKYVICNADEGEPGTFKDRKLLMEQPEKVIEGLTIAGYAIGAKQGYIYLRGEYIYILPTLEKTIEQLKKENLLGKNILDSGFDFDIEIRLGAGAYVCGEEFALIESMNGYRGEPRNKPPFPTQKGFRDKPTVVNNVETLCFIPYILSKGAEWFKSFGTEGSTGTKLFSISGDIEHPGVYELELGVTLNEVLELVGARNPKAVQVGGASGICVAKKDFDKPISFQGLPPGGSIIVFGENRDMLKVLKNFLEFFVEESCGQCTPCREGNYRLLEGVEMLEKGECSVRYVRELLTLCDVMKTSSKCGLGQTSPNCFLSILENFKDEIIYR</sequence>
<keyword evidence="4" id="KW-0408">Iron</keyword>
<keyword evidence="5" id="KW-0411">Iron-sulfur</keyword>
<keyword evidence="2" id="KW-0004">4Fe-4S</keyword>
<dbReference type="GO" id="GO:0046872">
    <property type="term" value="F:metal ion binding"/>
    <property type="evidence" value="ECO:0007669"/>
    <property type="project" value="UniProtKB-KW"/>
</dbReference>
<protein>
    <submittedName>
        <fullName evidence="7">[Fe] hydrogenase NAD-binding subunit</fullName>
    </submittedName>
</protein>
<dbReference type="InterPro" id="IPR011538">
    <property type="entry name" value="Nuo51_FMN-bd"/>
</dbReference>